<dbReference type="GO" id="GO:0006351">
    <property type="term" value="P:DNA-templated transcription"/>
    <property type="evidence" value="ECO:0007669"/>
    <property type="project" value="InterPro"/>
</dbReference>
<feature type="compositionally biased region" description="Low complexity" evidence="5">
    <location>
        <begin position="902"/>
        <end position="916"/>
    </location>
</feature>
<evidence type="ECO:0000313" key="8">
    <source>
        <dbReference type="Proteomes" id="UP000568158"/>
    </source>
</evidence>
<evidence type="ECO:0000313" key="7">
    <source>
        <dbReference type="EMBL" id="KAF6012330.1"/>
    </source>
</evidence>
<evidence type="ECO:0000256" key="1">
    <source>
        <dbReference type="ARBA" id="ARBA00023015"/>
    </source>
</evidence>
<keyword evidence="1" id="KW-0805">Transcription regulation</keyword>
<dbReference type="EMBL" id="JABCYN010000024">
    <property type="protein sequence ID" value="KAF6012330.1"/>
    <property type="molecule type" value="Genomic_DNA"/>
</dbReference>
<evidence type="ECO:0000256" key="5">
    <source>
        <dbReference type="SAM" id="MobiDB-lite"/>
    </source>
</evidence>
<feature type="region of interest" description="Disordered" evidence="5">
    <location>
        <begin position="824"/>
        <end position="844"/>
    </location>
</feature>
<dbReference type="InterPro" id="IPR050675">
    <property type="entry name" value="OAF3"/>
</dbReference>
<accession>A0A8H6BIC4</accession>
<dbReference type="GO" id="GO:0045944">
    <property type="term" value="P:positive regulation of transcription by RNA polymerase II"/>
    <property type="evidence" value="ECO:0007669"/>
    <property type="project" value="TreeGrafter"/>
</dbReference>
<name>A0A8H6BIC4_DEKBR</name>
<dbReference type="GO" id="GO:0008270">
    <property type="term" value="F:zinc ion binding"/>
    <property type="evidence" value="ECO:0007669"/>
    <property type="project" value="InterPro"/>
</dbReference>
<keyword evidence="3" id="KW-0804">Transcription</keyword>
<dbReference type="PANTHER" id="PTHR31069">
    <property type="entry name" value="OLEATE-ACTIVATED TRANSCRIPTION FACTOR 1-RELATED"/>
    <property type="match status" value="1"/>
</dbReference>
<gene>
    <name evidence="7" type="ORF">HII12_002483</name>
</gene>
<dbReference type="Proteomes" id="UP000568158">
    <property type="component" value="Unassembled WGS sequence"/>
</dbReference>
<dbReference type="Pfam" id="PF04082">
    <property type="entry name" value="Fungal_trans"/>
    <property type="match status" value="1"/>
</dbReference>
<dbReference type="CDD" id="cd12148">
    <property type="entry name" value="fungal_TF_MHR"/>
    <property type="match status" value="1"/>
</dbReference>
<feature type="domain" description="Xylanolytic transcriptional activator regulatory" evidence="6">
    <location>
        <begin position="334"/>
        <end position="586"/>
    </location>
</feature>
<keyword evidence="2" id="KW-0238">DNA-binding</keyword>
<feature type="region of interest" description="Disordered" evidence="5">
    <location>
        <begin position="902"/>
        <end position="931"/>
    </location>
</feature>
<keyword evidence="4" id="KW-0539">Nucleus</keyword>
<comment type="caution">
    <text evidence="7">The sequence shown here is derived from an EMBL/GenBank/DDBJ whole genome shotgun (WGS) entry which is preliminary data.</text>
</comment>
<reference evidence="7 8" key="1">
    <citation type="journal article" date="2020" name="Appl. Microbiol. Biotechnol.">
        <title>Targeted gene deletion in Brettanomyces bruxellensis with an expression-free CRISPR-Cas9 system.</title>
        <authorList>
            <person name="Varela C."/>
            <person name="Bartel C."/>
            <person name="Onetto C."/>
            <person name="Borneman A."/>
        </authorList>
    </citation>
    <scope>NUCLEOTIDE SEQUENCE [LARGE SCALE GENOMIC DNA]</scope>
    <source>
        <strain evidence="7 8">AWRI1613</strain>
    </source>
</reference>
<dbReference type="InterPro" id="IPR007219">
    <property type="entry name" value="XnlR_reg_dom"/>
</dbReference>
<sequence length="931" mass="105368">MVCLMHGMTELCKYDKAALRKKQCTTRNSGTSTGSPATTTQNSVPLDGSVSVELQEIKSKITQLGDLLASKISRKAPSVNYNLTPDRADGNSTIADQQGRVDMTSYPQNIPQYGIPPSVGSPIIGNYGVVNNSLGGAQQFPNPGYANREHSAFDPVVKYSSERNRELFLAQSLGVNADDVIDFYEGSPTMMMWYSRVNNHGPLSWVAIVLKDPFLVPINRIVMGQKKTNTLKLPGWIRTRAVPTSDRDEEFAKQVMERTGIAEIKPFGQDDNIYSRASGKYSDVRFKEEHRKKAPKKRKGKEFAAHESKGKLCCLKEQILHALPSRKVTWMLFDRFFRYVYPFWPYLDENLFTAEVEEIIGKRAFDELKVTHLNIKKKLDFATLGSFLLVLELGSLSLTHNCEKTPDFPMLSPQEVYLRSHPINSNLAEVAQICIDQFHLLSRCALSLFQCLLLMKVYQCTTGSDGFNDGRQQIFLSLIIQVGISIGLNRDPEKFTTVGDSDRTAGIIRKIWYSLESYSTIQSTTLGCPIQIDPNLYDTKLPVFMKNTANINNLAIEEETVTGLIMEHKLTQILNSLLSLVLNLKSPPRVGQVLSKLEEVSDYIRERWSSLANLLTPTDGDHTRNLRKVRSVLCYIESASTIHPIYYHMLLLYGKKKNAHACFRIAKKLLSYSMEVVAHFVDLMRHGYRFFGPGFDFFLNSFLEVAIQRCLQIQISLYVRSCCLKKKLEEEGTPENSSLMRKIEEFKDGLMKRNFANFLNGLKPVANRSFFAWLLMRAPSFIFKLLQNGKIKFPRTEYNFLVDLTEEEISDLYSCANPDRYKNEYSSSGQSTGNTSYPDSDPSSTEIDNFWKNVVNQGNAKHKDPLEHVETSNNLESLNWKYMNEFNADPLELGILGDMGFGESSGSMESSTSNNDTGIPDNQFTPQWNQS</sequence>
<evidence type="ECO:0000256" key="4">
    <source>
        <dbReference type="ARBA" id="ARBA00023242"/>
    </source>
</evidence>
<dbReference type="PANTHER" id="PTHR31069:SF12">
    <property type="entry name" value="TRANSCRIPTION FACTOR DOMAIN-CONTAINING PROTEIN"/>
    <property type="match status" value="1"/>
</dbReference>
<dbReference type="GO" id="GO:0000981">
    <property type="term" value="F:DNA-binding transcription factor activity, RNA polymerase II-specific"/>
    <property type="evidence" value="ECO:0007669"/>
    <property type="project" value="TreeGrafter"/>
</dbReference>
<evidence type="ECO:0000256" key="3">
    <source>
        <dbReference type="ARBA" id="ARBA00023163"/>
    </source>
</evidence>
<feature type="region of interest" description="Disordered" evidence="5">
    <location>
        <begin position="25"/>
        <end position="44"/>
    </location>
</feature>
<feature type="compositionally biased region" description="Low complexity" evidence="5">
    <location>
        <begin position="29"/>
        <end position="40"/>
    </location>
</feature>
<dbReference type="GO" id="GO:0005634">
    <property type="term" value="C:nucleus"/>
    <property type="evidence" value="ECO:0007669"/>
    <property type="project" value="TreeGrafter"/>
</dbReference>
<protein>
    <recommendedName>
        <fullName evidence="6">Xylanolytic transcriptional activator regulatory domain-containing protein</fullName>
    </recommendedName>
</protein>
<organism evidence="7 8">
    <name type="scientific">Dekkera bruxellensis</name>
    <name type="common">Brettanomyces custersii</name>
    <dbReference type="NCBI Taxonomy" id="5007"/>
    <lineage>
        <taxon>Eukaryota</taxon>
        <taxon>Fungi</taxon>
        <taxon>Dikarya</taxon>
        <taxon>Ascomycota</taxon>
        <taxon>Saccharomycotina</taxon>
        <taxon>Pichiomycetes</taxon>
        <taxon>Pichiales</taxon>
        <taxon>Pichiaceae</taxon>
        <taxon>Brettanomyces</taxon>
    </lineage>
</organism>
<dbReference type="AlphaFoldDB" id="A0A8H6BIC4"/>
<feature type="compositionally biased region" description="Polar residues" evidence="5">
    <location>
        <begin position="920"/>
        <end position="931"/>
    </location>
</feature>
<proteinExistence type="predicted"/>
<evidence type="ECO:0000259" key="6">
    <source>
        <dbReference type="Pfam" id="PF04082"/>
    </source>
</evidence>
<dbReference type="GO" id="GO:0000978">
    <property type="term" value="F:RNA polymerase II cis-regulatory region sequence-specific DNA binding"/>
    <property type="evidence" value="ECO:0007669"/>
    <property type="project" value="TreeGrafter"/>
</dbReference>
<evidence type="ECO:0000256" key="2">
    <source>
        <dbReference type="ARBA" id="ARBA00023125"/>
    </source>
</evidence>